<organism evidence="3 4">
    <name type="scientific">Anaerohalosphaera lusitana</name>
    <dbReference type="NCBI Taxonomy" id="1936003"/>
    <lineage>
        <taxon>Bacteria</taxon>
        <taxon>Pseudomonadati</taxon>
        <taxon>Planctomycetota</taxon>
        <taxon>Phycisphaerae</taxon>
        <taxon>Sedimentisphaerales</taxon>
        <taxon>Anaerohalosphaeraceae</taxon>
        <taxon>Anaerohalosphaera</taxon>
    </lineage>
</organism>
<proteinExistence type="predicted"/>
<dbReference type="GO" id="GO:0016829">
    <property type="term" value="F:lyase activity"/>
    <property type="evidence" value="ECO:0007669"/>
    <property type="project" value="UniProtKB-KW"/>
</dbReference>
<dbReference type="InterPro" id="IPR008979">
    <property type="entry name" value="Galactose-bd-like_sf"/>
</dbReference>
<dbReference type="InterPro" id="IPR012334">
    <property type="entry name" value="Pectin_lyas_fold"/>
</dbReference>
<feature type="domain" description="Rhamnogalacturonase A/B/Epimerase-like pectate lyase" evidence="2">
    <location>
        <begin position="203"/>
        <end position="283"/>
    </location>
</feature>
<keyword evidence="1" id="KW-0732">Signal</keyword>
<dbReference type="KEGG" id="alus:STSP2_01260"/>
<evidence type="ECO:0000256" key="1">
    <source>
        <dbReference type="SAM" id="SignalP"/>
    </source>
</evidence>
<dbReference type="AlphaFoldDB" id="A0A1U9NJV8"/>
<dbReference type="EMBL" id="CP019791">
    <property type="protein sequence ID" value="AQT68105.1"/>
    <property type="molecule type" value="Genomic_DNA"/>
</dbReference>
<feature type="signal peptide" evidence="1">
    <location>
        <begin position="1"/>
        <end position="23"/>
    </location>
</feature>
<dbReference type="Gene3D" id="2.60.120.260">
    <property type="entry name" value="Galactose-binding domain-like"/>
    <property type="match status" value="1"/>
</dbReference>
<keyword evidence="3" id="KW-0456">Lyase</keyword>
<dbReference type="InterPro" id="IPR024535">
    <property type="entry name" value="RHGA/B-epi-like_pectate_lyase"/>
</dbReference>
<dbReference type="STRING" id="1936003.STSP2_01260"/>
<sequence precursor="true">MNIFCKKCFVFFLFFSLCFALYAQSYEAEDAVLNQVLPKVDPGASGGYRVAYFDNIGDYIRFDDVTAGDQLVITYSLGLSESKQCSLYCDNVDVATAVFHPTGSWDTYSQLGISASAESTVMLRVDADDELANSYYSSASIDKIELSSTYWRSSLYPENWTPGYKDSQGRFLHDFSYAGYRKGQADLGQAIPSTIIDVTKPPYNADNTGNKDSTNAIQAAIDYAASVGGAVVYLPAGKYTVSPQNNDNYAIRVSSSNIVLRGDGPENTKIFNNETYMRSKSVILFAPAYGYSAWFTPVADSEIAITADIPGPTNTIQVASTSGLNAGDWIIVRTDCTEDFIADHNMSGIWTSSLKGTALYRRITGVNPIAKTITIDIPTRYWMKTRDNARVYKIPDHIEEVGIEHLSIGMLENPNDGLGDGDYAVEGTAAYEVHSSEVITFANIVDGWISDIQTYRPEENTGDYHVLSNIILLEKSRNITVRGCSLAKPQYEGGGGNGYAYILSGNDCLLVDCKAYHTRHNYSFKSMWTCGNVLYRCESKDPRLTADFHMHLSPANLIDSNRMDNDTWNAKYRPYGTIIHGHTTSQTVFWNTYGEGGKSYLIDSKQWDMGYVIGTSGTVDNVILGNSYGSEPEDFLEGEGLGETLEPQSLFVDQLTRRNGDVPSYLRTLTADFNNDGVFDMVDMSYFFEHWLDCGLVPHCN</sequence>
<dbReference type="InterPro" id="IPR011050">
    <property type="entry name" value="Pectin_lyase_fold/virulence"/>
</dbReference>
<dbReference type="Gene3D" id="2.160.20.10">
    <property type="entry name" value="Single-stranded right-handed beta-helix, Pectin lyase-like"/>
    <property type="match status" value="1"/>
</dbReference>
<accession>A0A1U9NJV8</accession>
<reference evidence="4" key="1">
    <citation type="submission" date="2017-02" db="EMBL/GenBank/DDBJ databases">
        <title>Comparative genomics and description of representatives of a novel lineage of planctomycetes thriving in anoxic sediments.</title>
        <authorList>
            <person name="Spring S."/>
            <person name="Bunk B."/>
            <person name="Sproer C."/>
        </authorList>
    </citation>
    <scope>NUCLEOTIDE SEQUENCE [LARGE SCALE GENOMIC DNA]</scope>
    <source>
        <strain evidence="4">ST-NAGAB-D1</strain>
    </source>
</reference>
<gene>
    <name evidence="3" type="ORF">STSP2_01260</name>
</gene>
<evidence type="ECO:0000259" key="2">
    <source>
        <dbReference type="Pfam" id="PF12708"/>
    </source>
</evidence>
<feature type="chain" id="PRO_5012911329" evidence="1">
    <location>
        <begin position="24"/>
        <end position="701"/>
    </location>
</feature>
<dbReference type="Proteomes" id="UP000189674">
    <property type="component" value="Chromosome"/>
</dbReference>
<keyword evidence="4" id="KW-1185">Reference proteome</keyword>
<evidence type="ECO:0000313" key="4">
    <source>
        <dbReference type="Proteomes" id="UP000189674"/>
    </source>
</evidence>
<protein>
    <submittedName>
        <fullName evidence="3">Pectate lyase superfamily protein</fullName>
    </submittedName>
</protein>
<dbReference type="SUPFAM" id="SSF49785">
    <property type="entry name" value="Galactose-binding domain-like"/>
    <property type="match status" value="1"/>
</dbReference>
<dbReference type="Pfam" id="PF12708">
    <property type="entry name" value="Pect-lyase_RHGA_epim"/>
    <property type="match status" value="1"/>
</dbReference>
<dbReference type="SUPFAM" id="SSF51126">
    <property type="entry name" value="Pectin lyase-like"/>
    <property type="match status" value="1"/>
</dbReference>
<dbReference type="RefSeq" id="WP_146660829.1">
    <property type="nucleotide sequence ID" value="NZ_CP019791.1"/>
</dbReference>
<dbReference type="OrthoDB" id="2624869at2"/>
<evidence type="ECO:0000313" key="3">
    <source>
        <dbReference type="EMBL" id="AQT68105.1"/>
    </source>
</evidence>
<name>A0A1U9NJV8_9BACT</name>